<dbReference type="Proteomes" id="UP000801492">
    <property type="component" value="Unassembled WGS sequence"/>
</dbReference>
<dbReference type="PANTHER" id="PTHR47331">
    <property type="entry name" value="PHD-TYPE DOMAIN-CONTAINING PROTEIN"/>
    <property type="match status" value="1"/>
</dbReference>
<organism evidence="1 2">
    <name type="scientific">Ignelater luminosus</name>
    <name type="common">Cucubano</name>
    <name type="synonym">Pyrophorus luminosus</name>
    <dbReference type="NCBI Taxonomy" id="2038154"/>
    <lineage>
        <taxon>Eukaryota</taxon>
        <taxon>Metazoa</taxon>
        <taxon>Ecdysozoa</taxon>
        <taxon>Arthropoda</taxon>
        <taxon>Hexapoda</taxon>
        <taxon>Insecta</taxon>
        <taxon>Pterygota</taxon>
        <taxon>Neoptera</taxon>
        <taxon>Endopterygota</taxon>
        <taxon>Coleoptera</taxon>
        <taxon>Polyphaga</taxon>
        <taxon>Elateriformia</taxon>
        <taxon>Elateroidea</taxon>
        <taxon>Elateridae</taxon>
        <taxon>Agrypninae</taxon>
        <taxon>Pyrophorini</taxon>
        <taxon>Ignelater</taxon>
    </lineage>
</organism>
<evidence type="ECO:0000313" key="2">
    <source>
        <dbReference type="Proteomes" id="UP000801492"/>
    </source>
</evidence>
<dbReference type="PANTHER" id="PTHR47331:SF1">
    <property type="entry name" value="GAG-LIKE PROTEIN"/>
    <property type="match status" value="1"/>
</dbReference>
<protein>
    <recommendedName>
        <fullName evidence="3">Peptidase aspartic putative domain-containing protein</fullName>
    </recommendedName>
</protein>
<reference evidence="1" key="1">
    <citation type="submission" date="2019-08" db="EMBL/GenBank/DDBJ databases">
        <title>The genome of the North American firefly Photinus pyralis.</title>
        <authorList>
            <consortium name="Photinus pyralis genome working group"/>
            <person name="Fallon T.R."/>
            <person name="Sander Lower S.E."/>
            <person name="Weng J.-K."/>
        </authorList>
    </citation>
    <scope>NUCLEOTIDE SEQUENCE</scope>
    <source>
        <strain evidence="1">TRF0915ILg1</strain>
        <tissue evidence="1">Whole body</tissue>
    </source>
</reference>
<name>A0A8K0GDM5_IGNLU</name>
<dbReference type="OrthoDB" id="6770922at2759"/>
<dbReference type="EMBL" id="VTPC01007002">
    <property type="protein sequence ID" value="KAF2894418.1"/>
    <property type="molecule type" value="Genomic_DNA"/>
</dbReference>
<gene>
    <name evidence="1" type="ORF">ILUMI_11755</name>
</gene>
<keyword evidence="2" id="KW-1185">Reference proteome</keyword>
<dbReference type="AlphaFoldDB" id="A0A8K0GDM5"/>
<proteinExistence type="predicted"/>
<sequence>MFESLLEFLKYEMEGDQKIPMVLDGFGLTMSLSPRVEQNKGKTNNTDRLKDCKETIQREVPTAAGLLTTVEELRLYNIYLSDVNTDGAIEVLLGKDLVGSLLTGNRKEVRNGLIAFQTKLGWTLIGRVSEDANSCKRLSVLTDPSEKLSKIELEATTHQHFLDSVRINGEGHIEVRPPVIKNHPPLSTNYGLAIKRMNSTNKKLNRIIEKVTEELGDESCRYLPPNRHVMKLGSSTPIRLVFDALTRDHTNRNSVSLNEYLEKGPNLIEKIPAILACFRMNRLDIVANIWRKSRILQRIETS</sequence>
<comment type="caution">
    <text evidence="1">The sequence shown here is derived from an EMBL/GenBank/DDBJ whole genome shotgun (WGS) entry which is preliminary data.</text>
</comment>
<accession>A0A8K0GDM5</accession>
<evidence type="ECO:0000313" key="1">
    <source>
        <dbReference type="EMBL" id="KAF2894418.1"/>
    </source>
</evidence>
<evidence type="ECO:0008006" key="3">
    <source>
        <dbReference type="Google" id="ProtNLM"/>
    </source>
</evidence>